<sequence length="212" mass="23675">MISSILLGIALAAPVGPISLEMIKRGVRFGFFASLAIGLGGMTADALFMLLIYFGLTHFLTIEIVHILLFFFGSLFLLKLSIESINNTMKPIDTVNQNETPSNRIVLNSYVIGFTIALINPINILFWFGIYGSVLSETAHNTSIDAVFYQAVFIFLGIFLWNVCISTLSKLTSFVMNNRLYQYIHGFAALLLMYYSLHFGYECIQSIRLALA</sequence>
<dbReference type="PANTHER" id="PTHR30086">
    <property type="entry name" value="ARGININE EXPORTER PROTEIN ARGO"/>
    <property type="match status" value="1"/>
</dbReference>
<name>A0AAJ2KSU4_ALKPS</name>
<dbReference type="Proteomes" id="UP001285636">
    <property type="component" value="Unassembled WGS sequence"/>
</dbReference>
<comment type="subcellular location">
    <subcellularLocation>
        <location evidence="1">Cell membrane</location>
        <topology evidence="1">Multi-pass membrane protein</topology>
    </subcellularLocation>
</comment>
<evidence type="ECO:0000256" key="5">
    <source>
        <dbReference type="ARBA" id="ARBA00023136"/>
    </source>
</evidence>
<gene>
    <name evidence="7" type="ORF">RYX45_02820</name>
</gene>
<evidence type="ECO:0000256" key="6">
    <source>
        <dbReference type="SAM" id="Phobius"/>
    </source>
</evidence>
<dbReference type="AlphaFoldDB" id="A0AAJ2KSU4"/>
<keyword evidence="2" id="KW-1003">Cell membrane</keyword>
<keyword evidence="3 6" id="KW-0812">Transmembrane</keyword>
<evidence type="ECO:0000313" key="8">
    <source>
        <dbReference type="Proteomes" id="UP001285636"/>
    </source>
</evidence>
<keyword evidence="5 6" id="KW-0472">Membrane</keyword>
<evidence type="ECO:0000313" key="7">
    <source>
        <dbReference type="EMBL" id="MDV2884094.1"/>
    </source>
</evidence>
<reference evidence="7" key="1">
    <citation type="submission" date="2023-10" db="EMBL/GenBank/DDBJ databases">
        <title>Screening of Alkalihalophilus pseudofirmusBZ-TG-HK211 and Its Alleviation of Salt Stress on Rapeseed Growth.</title>
        <authorList>
            <person name="Zhao B."/>
            <person name="Guo T."/>
        </authorList>
    </citation>
    <scope>NUCLEOTIDE SEQUENCE</scope>
    <source>
        <strain evidence="7">BZ-TG-HK211</strain>
    </source>
</reference>
<evidence type="ECO:0000256" key="2">
    <source>
        <dbReference type="ARBA" id="ARBA00022475"/>
    </source>
</evidence>
<protein>
    <submittedName>
        <fullName evidence="7">LysE family transporter</fullName>
    </submittedName>
</protein>
<organism evidence="7 8">
    <name type="scientific">Alkalihalophilus pseudofirmus</name>
    <name type="common">Bacillus pseudofirmus</name>
    <dbReference type="NCBI Taxonomy" id="79885"/>
    <lineage>
        <taxon>Bacteria</taxon>
        <taxon>Bacillati</taxon>
        <taxon>Bacillota</taxon>
        <taxon>Bacilli</taxon>
        <taxon>Bacillales</taxon>
        <taxon>Bacillaceae</taxon>
        <taxon>Alkalihalophilus</taxon>
    </lineage>
</organism>
<dbReference type="PANTHER" id="PTHR30086:SF6">
    <property type="entry name" value="AMINO ACID EFFLUX PROTEIN YCGF-RELATED"/>
    <property type="match status" value="1"/>
</dbReference>
<dbReference type="GO" id="GO:0015171">
    <property type="term" value="F:amino acid transmembrane transporter activity"/>
    <property type="evidence" value="ECO:0007669"/>
    <property type="project" value="TreeGrafter"/>
</dbReference>
<proteinExistence type="predicted"/>
<comment type="caution">
    <text evidence="7">The sequence shown here is derived from an EMBL/GenBank/DDBJ whole genome shotgun (WGS) entry which is preliminary data.</text>
</comment>
<keyword evidence="4 6" id="KW-1133">Transmembrane helix</keyword>
<feature type="transmembrane region" description="Helical" evidence="6">
    <location>
        <begin position="146"/>
        <end position="168"/>
    </location>
</feature>
<evidence type="ECO:0000256" key="4">
    <source>
        <dbReference type="ARBA" id="ARBA00022989"/>
    </source>
</evidence>
<feature type="transmembrane region" description="Helical" evidence="6">
    <location>
        <begin position="180"/>
        <end position="201"/>
    </location>
</feature>
<accession>A0AAJ2KSU4</accession>
<dbReference type="EMBL" id="JAWJAY010000001">
    <property type="protein sequence ID" value="MDV2884094.1"/>
    <property type="molecule type" value="Genomic_DNA"/>
</dbReference>
<dbReference type="GO" id="GO:0005886">
    <property type="term" value="C:plasma membrane"/>
    <property type="evidence" value="ECO:0007669"/>
    <property type="project" value="UniProtKB-SubCell"/>
</dbReference>
<evidence type="ECO:0000256" key="1">
    <source>
        <dbReference type="ARBA" id="ARBA00004651"/>
    </source>
</evidence>
<feature type="transmembrane region" description="Helical" evidence="6">
    <location>
        <begin position="110"/>
        <end position="134"/>
    </location>
</feature>
<dbReference type="Pfam" id="PF01810">
    <property type="entry name" value="LysE"/>
    <property type="match status" value="1"/>
</dbReference>
<dbReference type="RefSeq" id="WP_289236195.1">
    <property type="nucleotide sequence ID" value="NZ_CP117835.1"/>
</dbReference>
<dbReference type="InterPro" id="IPR001123">
    <property type="entry name" value="LeuE-type"/>
</dbReference>
<evidence type="ECO:0000256" key="3">
    <source>
        <dbReference type="ARBA" id="ARBA00022692"/>
    </source>
</evidence>
<feature type="transmembrane region" description="Helical" evidence="6">
    <location>
        <begin position="64"/>
        <end position="82"/>
    </location>
</feature>
<feature type="transmembrane region" description="Helical" evidence="6">
    <location>
        <begin position="27"/>
        <end position="52"/>
    </location>
</feature>